<keyword evidence="3 4" id="KW-0326">Glycosidase</keyword>
<dbReference type="InterPro" id="IPR001579">
    <property type="entry name" value="Glyco_hydro_18_chit_AS"/>
</dbReference>
<dbReference type="PANTHER" id="PTHR11177">
    <property type="entry name" value="CHITINASE"/>
    <property type="match status" value="1"/>
</dbReference>
<feature type="chain" id="PRO_5014329715" description="GH18 domain-containing protein" evidence="6">
    <location>
        <begin position="24"/>
        <end position="365"/>
    </location>
</feature>
<dbReference type="InterPro" id="IPR029070">
    <property type="entry name" value="Chitinase_insertion_sf"/>
</dbReference>
<dbReference type="GO" id="GO:0006032">
    <property type="term" value="P:chitin catabolic process"/>
    <property type="evidence" value="ECO:0007669"/>
    <property type="project" value="TreeGrafter"/>
</dbReference>
<dbReference type="SUPFAM" id="SSF54556">
    <property type="entry name" value="Chitinase insertion domain"/>
    <property type="match status" value="1"/>
</dbReference>
<dbReference type="Proteomes" id="UP000235965">
    <property type="component" value="Unassembled WGS sequence"/>
</dbReference>
<dbReference type="SUPFAM" id="SSF51445">
    <property type="entry name" value="(Trans)glycosidases"/>
    <property type="match status" value="1"/>
</dbReference>
<organism evidence="8 9">
    <name type="scientific">Cryptotermes secundus</name>
    <dbReference type="NCBI Taxonomy" id="105785"/>
    <lineage>
        <taxon>Eukaryota</taxon>
        <taxon>Metazoa</taxon>
        <taxon>Ecdysozoa</taxon>
        <taxon>Arthropoda</taxon>
        <taxon>Hexapoda</taxon>
        <taxon>Insecta</taxon>
        <taxon>Pterygota</taxon>
        <taxon>Neoptera</taxon>
        <taxon>Polyneoptera</taxon>
        <taxon>Dictyoptera</taxon>
        <taxon>Blattodea</taxon>
        <taxon>Blattoidea</taxon>
        <taxon>Termitoidae</taxon>
        <taxon>Kalotermitidae</taxon>
        <taxon>Cryptotermitinae</taxon>
        <taxon>Cryptotermes</taxon>
    </lineage>
</organism>
<dbReference type="SMART" id="SM00636">
    <property type="entry name" value="Glyco_18"/>
    <property type="match status" value="1"/>
</dbReference>
<dbReference type="Pfam" id="PF00704">
    <property type="entry name" value="Glyco_hydro_18"/>
    <property type="match status" value="1"/>
</dbReference>
<dbReference type="OrthoDB" id="73875at2759"/>
<reference evidence="8" key="1">
    <citation type="submission" date="2017-12" db="EMBL/GenBank/DDBJ databases">
        <title>Hemimetabolous genomes reveal molecular basis of termite eusociality.</title>
        <authorList>
            <person name="Harrison M.C."/>
            <person name="Jongepier E."/>
            <person name="Robertson H.M."/>
            <person name="Arning N."/>
            <person name="Bitard-Feildel T."/>
            <person name="Chao H."/>
            <person name="Childers C.P."/>
            <person name="Dinh H."/>
            <person name="Doddapaneni H."/>
            <person name="Dugan S."/>
            <person name="Gowin J."/>
            <person name="Greiner C."/>
            <person name="Han Y."/>
            <person name="Hu H."/>
            <person name="Hughes D.S.T."/>
            <person name="Huylmans A.-K."/>
            <person name="Kemena C."/>
            <person name="Kremer L.P.M."/>
            <person name="Lee S.L."/>
            <person name="Lopez-Ezquerra A."/>
            <person name="Mallet L."/>
            <person name="Monroy-Kuhn J.M."/>
            <person name="Moser A."/>
            <person name="Murali S.C."/>
            <person name="Muzny D.M."/>
            <person name="Otani S."/>
            <person name="Piulachs M.-D."/>
            <person name="Poelchau M."/>
            <person name="Qu J."/>
            <person name="Schaub F."/>
            <person name="Wada-Katsumata A."/>
            <person name="Worley K.C."/>
            <person name="Xie Q."/>
            <person name="Ylla G."/>
            <person name="Poulsen M."/>
            <person name="Gibbs R.A."/>
            <person name="Schal C."/>
            <person name="Richards S."/>
            <person name="Belles X."/>
            <person name="Korb J."/>
            <person name="Bornberg-Bauer E."/>
        </authorList>
    </citation>
    <scope>NUCLEOTIDE SEQUENCE [LARGE SCALE GENOMIC DNA]</scope>
    <source>
        <tissue evidence="8">Whole body</tissue>
    </source>
</reference>
<evidence type="ECO:0000256" key="6">
    <source>
        <dbReference type="SAM" id="SignalP"/>
    </source>
</evidence>
<proteinExistence type="inferred from homology"/>
<protein>
    <recommendedName>
        <fullName evidence="7">GH18 domain-containing protein</fullName>
    </recommendedName>
</protein>
<comment type="caution">
    <text evidence="8">The sequence shown here is derived from an EMBL/GenBank/DDBJ whole genome shotgun (WGS) entry which is preliminary data.</text>
</comment>
<evidence type="ECO:0000256" key="1">
    <source>
        <dbReference type="ARBA" id="ARBA00022801"/>
    </source>
</evidence>
<dbReference type="InterPro" id="IPR011583">
    <property type="entry name" value="Chitinase_II/V-like_cat"/>
</dbReference>
<dbReference type="InterPro" id="IPR001223">
    <property type="entry name" value="Glyco_hydro18_cat"/>
</dbReference>
<evidence type="ECO:0000256" key="2">
    <source>
        <dbReference type="ARBA" id="ARBA00023157"/>
    </source>
</evidence>
<dbReference type="PANTHER" id="PTHR11177:SF360">
    <property type="entry name" value="CHITINASE 4-RELATED"/>
    <property type="match status" value="1"/>
</dbReference>
<dbReference type="PROSITE" id="PS51910">
    <property type="entry name" value="GH18_2"/>
    <property type="match status" value="1"/>
</dbReference>
<evidence type="ECO:0000256" key="3">
    <source>
        <dbReference type="ARBA" id="ARBA00023295"/>
    </source>
</evidence>
<keyword evidence="1 4" id="KW-0378">Hydrolase</keyword>
<name>A0A2J7PSQ0_9NEOP</name>
<dbReference type="GO" id="GO:0004568">
    <property type="term" value="F:chitinase activity"/>
    <property type="evidence" value="ECO:0007669"/>
    <property type="project" value="TreeGrafter"/>
</dbReference>
<evidence type="ECO:0000256" key="5">
    <source>
        <dbReference type="RuleBase" id="RU004453"/>
    </source>
</evidence>
<evidence type="ECO:0000256" key="4">
    <source>
        <dbReference type="RuleBase" id="RU000489"/>
    </source>
</evidence>
<accession>A0A2J7PSQ0</accession>
<keyword evidence="2" id="KW-1015">Disulfide bond</keyword>
<dbReference type="CDD" id="cd02872">
    <property type="entry name" value="GH18_chitolectin_chitotriosidase"/>
    <property type="match status" value="1"/>
</dbReference>
<keyword evidence="9" id="KW-1185">Reference proteome</keyword>
<feature type="domain" description="GH18" evidence="7">
    <location>
        <begin position="25"/>
        <end position="365"/>
    </location>
</feature>
<dbReference type="FunFam" id="3.20.20.80:FF:000097">
    <property type="entry name" value="Probable chitinase 2"/>
    <property type="match status" value="1"/>
</dbReference>
<dbReference type="InterPro" id="IPR050314">
    <property type="entry name" value="Glycosyl_Hydrlase_18"/>
</dbReference>
<dbReference type="GO" id="GO:0008061">
    <property type="term" value="F:chitin binding"/>
    <property type="evidence" value="ECO:0007669"/>
    <property type="project" value="InterPro"/>
</dbReference>
<dbReference type="Gene3D" id="3.10.50.10">
    <property type="match status" value="1"/>
</dbReference>
<gene>
    <name evidence="8" type="ORF">B7P43_G06708</name>
</gene>
<dbReference type="GO" id="GO:0005975">
    <property type="term" value="P:carbohydrate metabolic process"/>
    <property type="evidence" value="ECO:0007669"/>
    <property type="project" value="InterPro"/>
</dbReference>
<dbReference type="GO" id="GO:0005576">
    <property type="term" value="C:extracellular region"/>
    <property type="evidence" value="ECO:0007669"/>
    <property type="project" value="TreeGrafter"/>
</dbReference>
<evidence type="ECO:0000313" key="9">
    <source>
        <dbReference type="Proteomes" id="UP000235965"/>
    </source>
</evidence>
<feature type="signal peptide" evidence="6">
    <location>
        <begin position="1"/>
        <end position="23"/>
    </location>
</feature>
<dbReference type="PROSITE" id="PS01095">
    <property type="entry name" value="GH18_1"/>
    <property type="match status" value="1"/>
</dbReference>
<dbReference type="InterPro" id="IPR017853">
    <property type="entry name" value="GH"/>
</dbReference>
<dbReference type="AlphaFoldDB" id="A0A2J7PSQ0"/>
<dbReference type="EMBL" id="NEVH01021925">
    <property type="protein sequence ID" value="PNF19363.1"/>
    <property type="molecule type" value="Genomic_DNA"/>
</dbReference>
<evidence type="ECO:0000259" key="7">
    <source>
        <dbReference type="PROSITE" id="PS51910"/>
    </source>
</evidence>
<dbReference type="FunFam" id="3.10.50.10:FF:000001">
    <property type="entry name" value="Chitinase 3-like 1"/>
    <property type="match status" value="1"/>
</dbReference>
<dbReference type="Gene3D" id="3.20.20.80">
    <property type="entry name" value="Glycosidases"/>
    <property type="match status" value="1"/>
</dbReference>
<evidence type="ECO:0000313" key="8">
    <source>
        <dbReference type="EMBL" id="PNF19363.1"/>
    </source>
</evidence>
<sequence>MKSWLLILGAAITVLNHASHAAAERKVVCYYGSWSVYRPGDGNFRIDFIDPNLCTHIIYTFVGIGLQGDIRILDNWNEIERGGFLHFNDLRKRNPSLKTLVAIGGWNEGSSTFSSVVNDASRRAAFVNNIVKFVGEYGFDGFDLDWEYPAQRGGAATDKAVFSLLIKELRQKFDKHGYLLSAAVAATKSSASISYNIRELGKYLDFINVMTYDLHGPWDPVTGHNAPLYAGSNDDGLTVDAAIQYWIKEGAPSEKVILGIGTYGRSFTLSSSVNDCIIGAPATGAGHAGPYTREGGNLGYNEICENQSKYTVRWDEQQKVPFACFRDQWVGYDDIKSVTYKVRNRFIWALVRTLMHKRPSSTLRA</sequence>
<keyword evidence="6" id="KW-0732">Signal</keyword>
<comment type="similarity">
    <text evidence="5">Belongs to the glycosyl hydrolase 18 family.</text>
</comment>